<organism evidence="3">
    <name type="scientific">Onchocerca flexuosa</name>
    <dbReference type="NCBI Taxonomy" id="387005"/>
    <lineage>
        <taxon>Eukaryota</taxon>
        <taxon>Metazoa</taxon>
        <taxon>Ecdysozoa</taxon>
        <taxon>Nematoda</taxon>
        <taxon>Chromadorea</taxon>
        <taxon>Rhabditida</taxon>
        <taxon>Spirurina</taxon>
        <taxon>Spiruromorpha</taxon>
        <taxon>Filarioidea</taxon>
        <taxon>Onchocercidae</taxon>
        <taxon>Onchocerca</taxon>
    </lineage>
</organism>
<gene>
    <name evidence="1" type="ORF">OFLC_LOCUS1244</name>
</gene>
<reference evidence="3" key="1">
    <citation type="submission" date="2016-06" db="UniProtKB">
        <authorList>
            <consortium name="WormBaseParasite"/>
        </authorList>
    </citation>
    <scope>IDENTIFICATION</scope>
</reference>
<sequence>MSLFISSFYGAELKESVGRIRVYFPFRSHQMIFTGVNGMGNLVGHTVCQHIQVQNERVNLNTSFNNDRKQLQTFDFDMKQQQRRECVRCRPDAVRHVRCRRHTTIHQTVGIGAVIPTMCRAIGRKQVIAGDRALLVTVFQLPLSRISLN</sequence>
<evidence type="ECO:0000313" key="2">
    <source>
        <dbReference type="Proteomes" id="UP000267606"/>
    </source>
</evidence>
<proteinExistence type="predicted"/>
<dbReference type="WBParaSite" id="OFLC_0000124301-mRNA-1">
    <property type="protein sequence ID" value="OFLC_0000124301-mRNA-1"/>
    <property type="gene ID" value="OFLC_0000124301"/>
</dbReference>
<name>A0A183H184_9BILA</name>
<dbReference type="Proteomes" id="UP000267606">
    <property type="component" value="Unassembled WGS sequence"/>
</dbReference>
<protein>
    <submittedName>
        <fullName evidence="1 3">Uncharacterized protein</fullName>
    </submittedName>
</protein>
<dbReference type="EMBL" id="UZAJ01000555">
    <property type="protein sequence ID" value="VDO28815.1"/>
    <property type="molecule type" value="Genomic_DNA"/>
</dbReference>
<evidence type="ECO:0000313" key="1">
    <source>
        <dbReference type="EMBL" id="VDO28815.1"/>
    </source>
</evidence>
<accession>A0A183H184</accession>
<keyword evidence="2" id="KW-1185">Reference proteome</keyword>
<evidence type="ECO:0000313" key="3">
    <source>
        <dbReference type="WBParaSite" id="OFLC_0000124301-mRNA-1"/>
    </source>
</evidence>
<dbReference type="AlphaFoldDB" id="A0A183H184"/>
<reference evidence="1 2" key="2">
    <citation type="submission" date="2018-11" db="EMBL/GenBank/DDBJ databases">
        <authorList>
            <consortium name="Pathogen Informatics"/>
        </authorList>
    </citation>
    <scope>NUCLEOTIDE SEQUENCE [LARGE SCALE GENOMIC DNA]</scope>
</reference>